<protein>
    <recommendedName>
        <fullName evidence="7">DH domain-containing protein</fullName>
    </recommendedName>
</protein>
<feature type="domain" description="DH" evidence="3">
    <location>
        <begin position="15"/>
        <end position="196"/>
    </location>
</feature>
<dbReference type="EMBL" id="AMQM01005882">
    <property type="status" value="NOT_ANNOTATED_CDS"/>
    <property type="molecule type" value="Genomic_DNA"/>
</dbReference>
<dbReference type="InParanoid" id="T1EFW1"/>
<dbReference type="PANTHER" id="PTHR22826:SF211">
    <property type="entry name" value="LD43457P"/>
    <property type="match status" value="1"/>
</dbReference>
<dbReference type="SMART" id="SM00325">
    <property type="entry name" value="RhoGEF"/>
    <property type="match status" value="1"/>
</dbReference>
<evidence type="ECO:0000313" key="4">
    <source>
        <dbReference type="EMBL" id="ESN98452.1"/>
    </source>
</evidence>
<dbReference type="RefSeq" id="XP_009023408.1">
    <property type="nucleotide sequence ID" value="XM_009025160.1"/>
</dbReference>
<dbReference type="InterPro" id="IPR035899">
    <property type="entry name" value="DBL_dom_sf"/>
</dbReference>
<dbReference type="PROSITE" id="PS00741">
    <property type="entry name" value="DH_1"/>
    <property type="match status" value="1"/>
</dbReference>
<dbReference type="HOGENOM" id="CLU_001356_1_0_1"/>
<dbReference type="InterPro" id="IPR055251">
    <property type="entry name" value="SOS1_NGEF_PH"/>
</dbReference>
<dbReference type="GO" id="GO:0005085">
    <property type="term" value="F:guanyl-nucleotide exchange factor activity"/>
    <property type="evidence" value="ECO:0007669"/>
    <property type="project" value="UniProtKB-KW"/>
</dbReference>
<dbReference type="FunCoup" id="T1EFW1">
    <property type="interactions" value="17"/>
</dbReference>
<dbReference type="KEGG" id="hro:HELRODRAFT_113767"/>
<dbReference type="AlphaFoldDB" id="T1EFW1"/>
<dbReference type="Gene3D" id="2.30.29.30">
    <property type="entry name" value="Pleckstrin-homology domain (PH domain)/Phosphotyrosine-binding domain (PTB)"/>
    <property type="match status" value="1"/>
</dbReference>
<dbReference type="InterPro" id="IPR000219">
    <property type="entry name" value="DH_dom"/>
</dbReference>
<reference evidence="4 6" key="2">
    <citation type="journal article" date="2013" name="Nature">
        <title>Insights into bilaterian evolution from three spiralian genomes.</title>
        <authorList>
            <person name="Simakov O."/>
            <person name="Marletaz F."/>
            <person name="Cho S.J."/>
            <person name="Edsinger-Gonzales E."/>
            <person name="Havlak P."/>
            <person name="Hellsten U."/>
            <person name="Kuo D.H."/>
            <person name="Larsson T."/>
            <person name="Lv J."/>
            <person name="Arendt D."/>
            <person name="Savage R."/>
            <person name="Osoegawa K."/>
            <person name="de Jong P."/>
            <person name="Grimwood J."/>
            <person name="Chapman J.A."/>
            <person name="Shapiro H."/>
            <person name="Aerts A."/>
            <person name="Otillar R.P."/>
            <person name="Terry A.Y."/>
            <person name="Boore J.L."/>
            <person name="Grigoriev I.V."/>
            <person name="Lindberg D.R."/>
            <person name="Seaver E.C."/>
            <person name="Weisblat D.A."/>
            <person name="Putnam N.H."/>
            <person name="Rokhsar D.S."/>
        </authorList>
    </citation>
    <scope>NUCLEOTIDE SEQUENCE</scope>
</reference>
<accession>T1EFW1</accession>
<reference evidence="5" key="3">
    <citation type="submission" date="2015-06" db="UniProtKB">
        <authorList>
            <consortium name="EnsemblMetazoa"/>
        </authorList>
    </citation>
    <scope>IDENTIFICATION</scope>
</reference>
<dbReference type="SUPFAM" id="SSF50729">
    <property type="entry name" value="PH domain-like"/>
    <property type="match status" value="1"/>
</dbReference>
<evidence type="ECO:0008006" key="7">
    <source>
        <dbReference type="Google" id="ProtNLM"/>
    </source>
</evidence>
<feature type="domain" description="PH" evidence="2">
    <location>
        <begin position="214"/>
        <end position="325"/>
    </location>
</feature>
<dbReference type="OMA" id="MVPKRCN"/>
<dbReference type="EMBL" id="AMQM01005881">
    <property type="status" value="NOT_ANNOTATED_CDS"/>
    <property type="molecule type" value="Genomic_DNA"/>
</dbReference>
<dbReference type="SMART" id="SM00233">
    <property type="entry name" value="PH"/>
    <property type="match status" value="1"/>
</dbReference>
<evidence type="ECO:0000259" key="2">
    <source>
        <dbReference type="PROSITE" id="PS50003"/>
    </source>
</evidence>
<dbReference type="InterPro" id="IPR001331">
    <property type="entry name" value="GDS_CDC24_CS"/>
</dbReference>
<dbReference type="Pfam" id="PF00621">
    <property type="entry name" value="RhoGEF"/>
    <property type="match status" value="1"/>
</dbReference>
<name>T1EFW1_HELRO</name>
<dbReference type="Pfam" id="PF22697">
    <property type="entry name" value="SOS1_NGEF_PH"/>
    <property type="match status" value="1"/>
</dbReference>
<dbReference type="SUPFAM" id="SSF48065">
    <property type="entry name" value="DBL homology domain (DH-domain)"/>
    <property type="match status" value="1"/>
</dbReference>
<dbReference type="Proteomes" id="UP000015101">
    <property type="component" value="Unassembled WGS sequence"/>
</dbReference>
<evidence type="ECO:0000259" key="3">
    <source>
        <dbReference type="PROSITE" id="PS50010"/>
    </source>
</evidence>
<dbReference type="CDD" id="cd00160">
    <property type="entry name" value="RhoGEF"/>
    <property type="match status" value="1"/>
</dbReference>
<dbReference type="PROSITE" id="PS50003">
    <property type="entry name" value="PH_DOMAIN"/>
    <property type="match status" value="1"/>
</dbReference>
<dbReference type="eggNOG" id="KOG4240">
    <property type="taxonomic scope" value="Eukaryota"/>
</dbReference>
<evidence type="ECO:0000256" key="1">
    <source>
        <dbReference type="ARBA" id="ARBA00022658"/>
    </source>
</evidence>
<keyword evidence="6" id="KW-1185">Reference proteome</keyword>
<dbReference type="InterPro" id="IPR001849">
    <property type="entry name" value="PH_domain"/>
</dbReference>
<dbReference type="GeneID" id="20195463"/>
<evidence type="ECO:0000313" key="6">
    <source>
        <dbReference type="Proteomes" id="UP000015101"/>
    </source>
</evidence>
<dbReference type="OrthoDB" id="10004999at2759"/>
<dbReference type="CTD" id="20195463"/>
<dbReference type="EnsemblMetazoa" id="HelroT113767">
    <property type="protein sequence ID" value="HelroP113767"/>
    <property type="gene ID" value="HelroG113767"/>
</dbReference>
<dbReference type="STRING" id="6412.T1EFW1"/>
<organism evidence="5 6">
    <name type="scientific">Helobdella robusta</name>
    <name type="common">Californian leech</name>
    <dbReference type="NCBI Taxonomy" id="6412"/>
    <lineage>
        <taxon>Eukaryota</taxon>
        <taxon>Metazoa</taxon>
        <taxon>Spiralia</taxon>
        <taxon>Lophotrochozoa</taxon>
        <taxon>Annelida</taxon>
        <taxon>Clitellata</taxon>
        <taxon>Hirudinea</taxon>
        <taxon>Rhynchobdellida</taxon>
        <taxon>Glossiphoniidae</taxon>
        <taxon>Helobdella</taxon>
    </lineage>
</organism>
<evidence type="ECO:0000313" key="5">
    <source>
        <dbReference type="EnsemblMetazoa" id="HelroP113767"/>
    </source>
</evidence>
<dbReference type="PROSITE" id="PS50010">
    <property type="entry name" value="DH_2"/>
    <property type="match status" value="1"/>
</dbReference>
<dbReference type="GO" id="GO:0035556">
    <property type="term" value="P:intracellular signal transduction"/>
    <property type="evidence" value="ECO:0007669"/>
    <property type="project" value="InterPro"/>
</dbReference>
<dbReference type="InterPro" id="IPR051336">
    <property type="entry name" value="RhoGEF_Guanine_NuclExch_SF"/>
</dbReference>
<reference evidence="6" key="1">
    <citation type="submission" date="2012-12" db="EMBL/GenBank/DDBJ databases">
        <authorList>
            <person name="Hellsten U."/>
            <person name="Grimwood J."/>
            <person name="Chapman J.A."/>
            <person name="Shapiro H."/>
            <person name="Aerts A."/>
            <person name="Otillar R.P."/>
            <person name="Terry A.Y."/>
            <person name="Boore J.L."/>
            <person name="Simakov O."/>
            <person name="Marletaz F."/>
            <person name="Cho S.-J."/>
            <person name="Edsinger-Gonzales E."/>
            <person name="Havlak P."/>
            <person name="Kuo D.-H."/>
            <person name="Larsson T."/>
            <person name="Lv J."/>
            <person name="Arendt D."/>
            <person name="Savage R."/>
            <person name="Osoegawa K."/>
            <person name="de Jong P."/>
            <person name="Lindberg D.R."/>
            <person name="Seaver E.C."/>
            <person name="Weisblat D.A."/>
            <person name="Putnam N.H."/>
            <person name="Grigoriev I.V."/>
            <person name="Rokhsar D.S."/>
        </authorList>
    </citation>
    <scope>NUCLEOTIDE SEQUENCE</scope>
</reference>
<dbReference type="EMBL" id="KB097144">
    <property type="protein sequence ID" value="ESN98452.1"/>
    <property type="molecule type" value="Genomic_DNA"/>
</dbReference>
<keyword evidence="1" id="KW-0344">Guanine-nucleotide releasing factor</keyword>
<dbReference type="PANTHER" id="PTHR22826">
    <property type="entry name" value="RHO GUANINE EXCHANGE FACTOR-RELATED"/>
    <property type="match status" value="1"/>
</dbReference>
<dbReference type="InterPro" id="IPR011993">
    <property type="entry name" value="PH-like_dom_sf"/>
</dbReference>
<dbReference type="Gene3D" id="1.20.900.10">
    <property type="entry name" value="Dbl homology (DH) domain"/>
    <property type="match status" value="1"/>
</dbReference>
<proteinExistence type="predicted"/>
<gene>
    <name evidence="5" type="primary">20195463</name>
    <name evidence="4" type="ORF">HELRODRAFT_113767</name>
</gene>
<sequence>MNIQPVIETGTIRRKRSHVIQELIETERAYVSDLKNIIQGYYDQFDNEEMVHLIPEGMMAKRETFFGNIRDIYHFHAEIFLKGLEACDSRPSEVGRCFTDNKERLQLYSEYCQNKIQAEILIEKFGDSNPFFKACQAKLNHPLPLSSYILKPVQRITKYHLLLKELIRMTTQEEELCDLRKAIVAIGDVLRFVNNSMHQLSIIGYNGNLSDLGRLLIVGPLEVTVDKRKDRSPSLKQTYHKRQVFMYDRCLLFCKRKEPGSNNTLPSYIFKSALKTEEVGPLVESPRGGDERKFELWSKNEVWSFMAPSIAEKADWVDEIKKVLFEQMDMMRAASKRLHIDSSTDGGVVIIDPLVCLQSNELDSLLTVDTLNLS</sequence>